<dbReference type="SMART" id="SM00304">
    <property type="entry name" value="HAMP"/>
    <property type="match status" value="1"/>
</dbReference>
<dbReference type="Gene3D" id="1.10.287.130">
    <property type="match status" value="1"/>
</dbReference>
<dbReference type="EC" id="2.7.13.3" evidence="3"/>
<evidence type="ECO:0000256" key="2">
    <source>
        <dbReference type="ARBA" id="ARBA00004370"/>
    </source>
</evidence>
<dbReference type="PRINTS" id="PR00344">
    <property type="entry name" value="BCTRLSENSOR"/>
</dbReference>
<dbReference type="InterPro" id="IPR003594">
    <property type="entry name" value="HATPase_dom"/>
</dbReference>
<comment type="subcellular location">
    <subcellularLocation>
        <location evidence="2">Membrane</location>
    </subcellularLocation>
</comment>
<evidence type="ECO:0000256" key="1">
    <source>
        <dbReference type="ARBA" id="ARBA00000085"/>
    </source>
</evidence>
<dbReference type="Proteomes" id="UP000648257">
    <property type="component" value="Unassembled WGS sequence"/>
</dbReference>
<dbReference type="PROSITE" id="PS50109">
    <property type="entry name" value="HIS_KIN"/>
    <property type="match status" value="1"/>
</dbReference>
<feature type="domain" description="HAMP" evidence="10">
    <location>
        <begin position="79"/>
        <end position="133"/>
    </location>
</feature>
<name>A0ABR6X3V2_9BURK</name>
<dbReference type="Pfam" id="PF02518">
    <property type="entry name" value="HATPase_c"/>
    <property type="match status" value="1"/>
</dbReference>
<evidence type="ECO:0000256" key="8">
    <source>
        <dbReference type="SAM" id="Phobius"/>
    </source>
</evidence>
<evidence type="ECO:0000256" key="4">
    <source>
        <dbReference type="ARBA" id="ARBA00022553"/>
    </source>
</evidence>
<keyword evidence="5" id="KW-0808">Transferase</keyword>
<dbReference type="InterPro" id="IPR003661">
    <property type="entry name" value="HisK_dim/P_dom"/>
</dbReference>
<feature type="domain" description="Histidine kinase" evidence="9">
    <location>
        <begin position="141"/>
        <end position="350"/>
    </location>
</feature>
<evidence type="ECO:0000259" key="10">
    <source>
        <dbReference type="PROSITE" id="PS50885"/>
    </source>
</evidence>
<comment type="caution">
    <text evidence="11">The sequence shown here is derived from an EMBL/GenBank/DDBJ whole genome shotgun (WGS) entry which is preliminary data.</text>
</comment>
<dbReference type="SUPFAM" id="SSF55874">
    <property type="entry name" value="ATPase domain of HSP90 chaperone/DNA topoisomerase II/histidine kinase"/>
    <property type="match status" value="1"/>
</dbReference>
<dbReference type="CDD" id="cd00075">
    <property type="entry name" value="HATPase"/>
    <property type="match status" value="1"/>
</dbReference>
<keyword evidence="12" id="KW-1185">Reference proteome</keyword>
<dbReference type="CDD" id="cd06225">
    <property type="entry name" value="HAMP"/>
    <property type="match status" value="1"/>
</dbReference>
<keyword evidence="8" id="KW-0472">Membrane</keyword>
<dbReference type="EMBL" id="JACOFW010000007">
    <property type="protein sequence ID" value="MBC3807462.1"/>
    <property type="molecule type" value="Genomic_DNA"/>
</dbReference>
<dbReference type="Gene3D" id="3.30.565.10">
    <property type="entry name" value="Histidine kinase-like ATPase, C-terminal domain"/>
    <property type="match status" value="1"/>
</dbReference>
<evidence type="ECO:0000256" key="6">
    <source>
        <dbReference type="ARBA" id="ARBA00022777"/>
    </source>
</evidence>
<dbReference type="PANTHER" id="PTHR43711:SF28">
    <property type="entry name" value="SENSOR HISTIDINE KINASE YXDK"/>
    <property type="match status" value="1"/>
</dbReference>
<keyword evidence="8" id="KW-1133">Transmembrane helix</keyword>
<dbReference type="SMART" id="SM00388">
    <property type="entry name" value="HisKA"/>
    <property type="match status" value="1"/>
</dbReference>
<keyword evidence="4" id="KW-0597">Phosphoprotein</keyword>
<dbReference type="CDD" id="cd00082">
    <property type="entry name" value="HisKA"/>
    <property type="match status" value="1"/>
</dbReference>
<dbReference type="GO" id="GO:0016301">
    <property type="term" value="F:kinase activity"/>
    <property type="evidence" value="ECO:0007669"/>
    <property type="project" value="UniProtKB-KW"/>
</dbReference>
<dbReference type="Pfam" id="PF00672">
    <property type="entry name" value="HAMP"/>
    <property type="match status" value="1"/>
</dbReference>
<dbReference type="RefSeq" id="WP_186922543.1">
    <property type="nucleotide sequence ID" value="NZ_JACOFW010000007.1"/>
</dbReference>
<dbReference type="SUPFAM" id="SSF158472">
    <property type="entry name" value="HAMP domain-like"/>
    <property type="match status" value="1"/>
</dbReference>
<dbReference type="PANTHER" id="PTHR43711">
    <property type="entry name" value="TWO-COMPONENT HISTIDINE KINASE"/>
    <property type="match status" value="1"/>
</dbReference>
<evidence type="ECO:0000259" key="9">
    <source>
        <dbReference type="PROSITE" id="PS50109"/>
    </source>
</evidence>
<keyword evidence="8" id="KW-0812">Transmembrane</keyword>
<dbReference type="PROSITE" id="PS50885">
    <property type="entry name" value="HAMP"/>
    <property type="match status" value="1"/>
</dbReference>
<keyword evidence="6 11" id="KW-0418">Kinase</keyword>
<evidence type="ECO:0000313" key="11">
    <source>
        <dbReference type="EMBL" id="MBC3807462.1"/>
    </source>
</evidence>
<dbReference type="InterPro" id="IPR036097">
    <property type="entry name" value="HisK_dim/P_sf"/>
</dbReference>
<dbReference type="Gene3D" id="6.10.340.10">
    <property type="match status" value="1"/>
</dbReference>
<dbReference type="InterPro" id="IPR005467">
    <property type="entry name" value="His_kinase_dom"/>
</dbReference>
<comment type="catalytic activity">
    <reaction evidence="1">
        <text>ATP + protein L-histidine = ADP + protein N-phospho-L-histidine.</text>
        <dbReference type="EC" id="2.7.13.3"/>
    </reaction>
</comment>
<sequence>MKLVGLSRQIAHTMAVMALGITSLVVIAAYVFYYVWETYWPEQIPAIGLIPTGPEWLLILCSATIGLTIAIIVAINLSRRILVPLNSVTDSIRKLAQGDLSARAVANDHSLGEATQLAEDFNLLASKLQRMTEEQAFWNAAIAHELRTPVTILRGRLQGLAEGVFLPDEKQFQSLLTQVEALNRLIEDLRVVSLAENGHLSLSRQEVDLTVEIRSLVDFMSAPLAEAGQHIVLDLQATIVYCDPARVRQALLALLENAREHATPGKILIQTYVKNEVYRLCVIDEGPGIPDALVPHVFTAFRRAPDARGSGTGLGLAVVAAIARAHGGQSKYSTTSQGGSKIEICWPYQIAKSGGTHA</sequence>
<gene>
    <name evidence="11" type="ORF">H8K52_08910</name>
</gene>
<dbReference type="InterPro" id="IPR004358">
    <property type="entry name" value="Sig_transdc_His_kin-like_C"/>
</dbReference>
<feature type="transmembrane region" description="Helical" evidence="8">
    <location>
        <begin position="56"/>
        <end position="77"/>
    </location>
</feature>
<dbReference type="InterPro" id="IPR003660">
    <property type="entry name" value="HAMP_dom"/>
</dbReference>
<protein>
    <recommendedName>
        <fullName evidence="3">histidine kinase</fullName>
        <ecNumber evidence="3">2.7.13.3</ecNumber>
    </recommendedName>
</protein>
<reference evidence="11 12" key="1">
    <citation type="submission" date="2020-08" db="EMBL/GenBank/DDBJ databases">
        <title>Novel species isolated from subtropical streams in China.</title>
        <authorList>
            <person name="Lu H."/>
        </authorList>
    </citation>
    <scope>NUCLEOTIDE SEQUENCE [LARGE SCALE GENOMIC DNA]</scope>
    <source>
        <strain evidence="11 12">KACC 16656</strain>
    </source>
</reference>
<dbReference type="Pfam" id="PF00512">
    <property type="entry name" value="HisKA"/>
    <property type="match status" value="1"/>
</dbReference>
<proteinExistence type="predicted"/>
<keyword evidence="7" id="KW-0902">Two-component regulatory system</keyword>
<dbReference type="SMART" id="SM00387">
    <property type="entry name" value="HATPase_c"/>
    <property type="match status" value="1"/>
</dbReference>
<accession>A0ABR6X3V2</accession>
<evidence type="ECO:0000256" key="5">
    <source>
        <dbReference type="ARBA" id="ARBA00022679"/>
    </source>
</evidence>
<feature type="transmembrane region" description="Helical" evidence="8">
    <location>
        <begin position="12"/>
        <end position="36"/>
    </location>
</feature>
<dbReference type="InterPro" id="IPR050736">
    <property type="entry name" value="Sensor_HK_Regulatory"/>
</dbReference>
<dbReference type="InterPro" id="IPR036890">
    <property type="entry name" value="HATPase_C_sf"/>
</dbReference>
<evidence type="ECO:0000313" key="12">
    <source>
        <dbReference type="Proteomes" id="UP000648257"/>
    </source>
</evidence>
<evidence type="ECO:0000256" key="7">
    <source>
        <dbReference type="ARBA" id="ARBA00023012"/>
    </source>
</evidence>
<evidence type="ECO:0000256" key="3">
    <source>
        <dbReference type="ARBA" id="ARBA00012438"/>
    </source>
</evidence>
<dbReference type="SUPFAM" id="SSF47384">
    <property type="entry name" value="Homodimeric domain of signal transducing histidine kinase"/>
    <property type="match status" value="1"/>
</dbReference>
<organism evidence="11 12">
    <name type="scientific">Undibacterium seohonense</name>
    <dbReference type="NCBI Taxonomy" id="1344950"/>
    <lineage>
        <taxon>Bacteria</taxon>
        <taxon>Pseudomonadati</taxon>
        <taxon>Pseudomonadota</taxon>
        <taxon>Betaproteobacteria</taxon>
        <taxon>Burkholderiales</taxon>
        <taxon>Oxalobacteraceae</taxon>
        <taxon>Undibacterium</taxon>
    </lineage>
</organism>